<accession>A0A250KUF4</accession>
<dbReference type="SUPFAM" id="SSF52540">
    <property type="entry name" value="P-loop containing nucleoside triphosphate hydrolases"/>
    <property type="match status" value="1"/>
</dbReference>
<keyword evidence="8" id="KW-1185">Reference proteome</keyword>
<dbReference type="PANTHER" id="PTHR32071:SF120">
    <property type="entry name" value="TRANSCRIPTIONAL REGULATOR-RELATED"/>
    <property type="match status" value="1"/>
</dbReference>
<evidence type="ECO:0000259" key="6">
    <source>
        <dbReference type="PROSITE" id="PS50045"/>
    </source>
</evidence>
<dbReference type="SMART" id="SM00382">
    <property type="entry name" value="AAA"/>
    <property type="match status" value="1"/>
</dbReference>
<dbReference type="KEGG" id="mmai:sS8_3269"/>
<gene>
    <name evidence="7" type="ORF">sS8_3269</name>
</gene>
<dbReference type="GO" id="GO:0043565">
    <property type="term" value="F:sequence-specific DNA binding"/>
    <property type="evidence" value="ECO:0007669"/>
    <property type="project" value="InterPro"/>
</dbReference>
<dbReference type="Pfam" id="PF20161">
    <property type="entry name" value="VpsR"/>
    <property type="match status" value="1"/>
</dbReference>
<dbReference type="InterPro" id="IPR025943">
    <property type="entry name" value="Sigma_54_int_dom_ATP-bd_2"/>
</dbReference>
<dbReference type="PANTHER" id="PTHR32071">
    <property type="entry name" value="TRANSCRIPTIONAL REGULATORY PROTEIN"/>
    <property type="match status" value="1"/>
</dbReference>
<dbReference type="PROSITE" id="PS00688">
    <property type="entry name" value="SIGMA54_INTERACT_3"/>
    <property type="match status" value="1"/>
</dbReference>
<dbReference type="Pfam" id="PF00158">
    <property type="entry name" value="Sigma54_activat"/>
    <property type="match status" value="1"/>
</dbReference>
<dbReference type="PROSITE" id="PS50045">
    <property type="entry name" value="SIGMA54_INTERACT_4"/>
    <property type="match status" value="1"/>
</dbReference>
<dbReference type="InterPro" id="IPR045343">
    <property type="entry name" value="VpsR"/>
</dbReference>
<dbReference type="Gene3D" id="3.40.50.300">
    <property type="entry name" value="P-loop containing nucleotide triphosphate hydrolases"/>
    <property type="match status" value="1"/>
</dbReference>
<dbReference type="InterPro" id="IPR003593">
    <property type="entry name" value="AAA+_ATPase"/>
</dbReference>
<evidence type="ECO:0000313" key="8">
    <source>
        <dbReference type="Proteomes" id="UP000266313"/>
    </source>
</evidence>
<proteinExistence type="predicted"/>
<evidence type="ECO:0000256" key="4">
    <source>
        <dbReference type="ARBA" id="ARBA00023125"/>
    </source>
</evidence>
<dbReference type="Gene3D" id="1.10.8.60">
    <property type="match status" value="1"/>
</dbReference>
<dbReference type="RefSeq" id="WP_170161110.1">
    <property type="nucleotide sequence ID" value="NZ_AP017928.1"/>
</dbReference>
<dbReference type="SUPFAM" id="SSF46689">
    <property type="entry name" value="Homeodomain-like"/>
    <property type="match status" value="1"/>
</dbReference>
<dbReference type="EMBL" id="AP017928">
    <property type="protein sequence ID" value="BBA35212.1"/>
    <property type="molecule type" value="Genomic_DNA"/>
</dbReference>
<dbReference type="InterPro" id="IPR002078">
    <property type="entry name" value="Sigma_54_int"/>
</dbReference>
<dbReference type="InterPro" id="IPR009057">
    <property type="entry name" value="Homeodomain-like_sf"/>
</dbReference>
<dbReference type="PRINTS" id="PR01590">
    <property type="entry name" value="HTHFIS"/>
</dbReference>
<dbReference type="Gene3D" id="1.10.10.60">
    <property type="entry name" value="Homeodomain-like"/>
    <property type="match status" value="1"/>
</dbReference>
<dbReference type="CDD" id="cd00009">
    <property type="entry name" value="AAA"/>
    <property type="match status" value="1"/>
</dbReference>
<keyword evidence="1" id="KW-0547">Nucleotide-binding</keyword>
<dbReference type="Pfam" id="PF02954">
    <property type="entry name" value="HTH_8"/>
    <property type="match status" value="1"/>
</dbReference>
<dbReference type="InterPro" id="IPR002197">
    <property type="entry name" value="HTH_Fis"/>
</dbReference>
<sequence>MDMRKVLCFNFSAARNESLDSMRALDWTIISTGDLNEAKDLIDQHRFKVGMVYFGSTLQNDLSSIRDLFTAQRPMEWIGLLPAEAVNRPDLCELISRHFYDYHTLPLDPGRLQLTLGHALGMADMLARTAATSPQRSLDELVGCSPPSLRLFRTIKKVAAIDAPVLIIGESGAGKESTALAIHRASARAERPFVKVSCDGLPSEVIRAELFGYGNSTEIRNREPTHGRLAAANGGTLFLDEVGNLTEDLQSDLLGFFREGTVPSTRGDGNIPVDVRILAATQTDLEQTVTDGRFRDDLYRRLKTLSIQVPPLRDRQDDIELLAKHYLRLLASGDSGSALSFEPEALKAMRHYEWPGNIRELINRIKRAKVMCEGPAISSADLGLNDFHSGFGRTFDHPVTLEEAKDQTEKEVIQLTLQATENNISRAARQLAVSRMTLYRLMYKHQIRNSNWVGENLGIAARE</sequence>
<feature type="domain" description="Sigma-54 factor interaction" evidence="6">
    <location>
        <begin position="141"/>
        <end position="370"/>
    </location>
</feature>
<dbReference type="InterPro" id="IPR058031">
    <property type="entry name" value="AAA_lid_NorR"/>
</dbReference>
<dbReference type="GO" id="GO:0006355">
    <property type="term" value="P:regulation of DNA-templated transcription"/>
    <property type="evidence" value="ECO:0007669"/>
    <property type="project" value="InterPro"/>
</dbReference>
<dbReference type="Pfam" id="PF25601">
    <property type="entry name" value="AAA_lid_14"/>
    <property type="match status" value="1"/>
</dbReference>
<evidence type="ECO:0000256" key="1">
    <source>
        <dbReference type="ARBA" id="ARBA00022741"/>
    </source>
</evidence>
<dbReference type="GO" id="GO:0005524">
    <property type="term" value="F:ATP binding"/>
    <property type="evidence" value="ECO:0007669"/>
    <property type="project" value="UniProtKB-KW"/>
</dbReference>
<keyword evidence="5" id="KW-0804">Transcription</keyword>
<dbReference type="Proteomes" id="UP000266313">
    <property type="component" value="Chromosome"/>
</dbReference>
<evidence type="ECO:0000256" key="3">
    <source>
        <dbReference type="ARBA" id="ARBA00023015"/>
    </source>
</evidence>
<keyword evidence="2" id="KW-0067">ATP-binding</keyword>
<evidence type="ECO:0000256" key="2">
    <source>
        <dbReference type="ARBA" id="ARBA00022840"/>
    </source>
</evidence>
<protein>
    <submittedName>
        <fullName evidence="7">Sigma-54 factor interaction domain-containing protein</fullName>
    </submittedName>
</protein>
<dbReference type="InterPro" id="IPR025944">
    <property type="entry name" value="Sigma_54_int_dom_CS"/>
</dbReference>
<keyword evidence="4" id="KW-0238">DNA-binding</keyword>
<dbReference type="PROSITE" id="PS00676">
    <property type="entry name" value="SIGMA54_INTERACT_2"/>
    <property type="match status" value="1"/>
</dbReference>
<reference evidence="7 8" key="1">
    <citation type="submission" date="2016-12" db="EMBL/GenBank/DDBJ databases">
        <title>Genome sequencing of Methylocaldum marinum.</title>
        <authorList>
            <person name="Takeuchi M."/>
            <person name="Kamagata Y."/>
            <person name="Hiraoka S."/>
            <person name="Oshima K."/>
            <person name="Hattori M."/>
            <person name="Iwasaki W."/>
        </authorList>
    </citation>
    <scope>NUCLEOTIDE SEQUENCE [LARGE SCALE GENOMIC DNA]</scope>
    <source>
        <strain evidence="7 8">S8</strain>
    </source>
</reference>
<name>A0A250KUF4_9GAMM</name>
<dbReference type="AlphaFoldDB" id="A0A250KUF4"/>
<keyword evidence="3" id="KW-0805">Transcription regulation</keyword>
<evidence type="ECO:0000256" key="5">
    <source>
        <dbReference type="ARBA" id="ARBA00023163"/>
    </source>
</evidence>
<organism evidence="7 8">
    <name type="scientific">Methylocaldum marinum</name>
    <dbReference type="NCBI Taxonomy" id="1432792"/>
    <lineage>
        <taxon>Bacteria</taxon>
        <taxon>Pseudomonadati</taxon>
        <taxon>Pseudomonadota</taxon>
        <taxon>Gammaproteobacteria</taxon>
        <taxon>Methylococcales</taxon>
        <taxon>Methylococcaceae</taxon>
        <taxon>Methylocaldum</taxon>
    </lineage>
</organism>
<dbReference type="InterPro" id="IPR027417">
    <property type="entry name" value="P-loop_NTPase"/>
</dbReference>
<evidence type="ECO:0000313" key="7">
    <source>
        <dbReference type="EMBL" id="BBA35212.1"/>
    </source>
</evidence>